<dbReference type="AlphaFoldDB" id="K1QWL7"/>
<name>K1QWL7_MAGGI</name>
<organism evidence="1">
    <name type="scientific">Magallana gigas</name>
    <name type="common">Pacific oyster</name>
    <name type="synonym">Crassostrea gigas</name>
    <dbReference type="NCBI Taxonomy" id="29159"/>
    <lineage>
        <taxon>Eukaryota</taxon>
        <taxon>Metazoa</taxon>
        <taxon>Spiralia</taxon>
        <taxon>Lophotrochozoa</taxon>
        <taxon>Mollusca</taxon>
        <taxon>Bivalvia</taxon>
        <taxon>Autobranchia</taxon>
        <taxon>Pteriomorphia</taxon>
        <taxon>Ostreida</taxon>
        <taxon>Ostreoidea</taxon>
        <taxon>Ostreidae</taxon>
        <taxon>Magallana</taxon>
    </lineage>
</organism>
<sequence length="115" mass="13046">MGLSTLRSAPYRLRTTHFQLISGHKGHPSSYVQIKRTLCIEPNTTAMISINDTGIAVKTKEGNVGGESKVFADIFQEEESPSLIRNNQTSVRVDKIPEHLNKLYFRSTHELNYRE</sequence>
<gene>
    <name evidence="1" type="ORF">CGI_10005554</name>
</gene>
<protein>
    <submittedName>
        <fullName evidence="1">Uncharacterized protein</fullName>
    </submittedName>
</protein>
<accession>K1QWL7</accession>
<dbReference type="InParanoid" id="K1QWL7"/>
<dbReference type="EMBL" id="JH816861">
    <property type="protein sequence ID" value="EKC35544.1"/>
    <property type="molecule type" value="Genomic_DNA"/>
</dbReference>
<dbReference type="HOGENOM" id="CLU_2111240_0_0_1"/>
<evidence type="ECO:0000313" key="1">
    <source>
        <dbReference type="EMBL" id="EKC35544.1"/>
    </source>
</evidence>
<proteinExistence type="predicted"/>
<reference evidence="1" key="1">
    <citation type="journal article" date="2012" name="Nature">
        <title>The oyster genome reveals stress adaptation and complexity of shell formation.</title>
        <authorList>
            <person name="Zhang G."/>
            <person name="Fang X."/>
            <person name="Guo X."/>
            <person name="Li L."/>
            <person name="Luo R."/>
            <person name="Xu F."/>
            <person name="Yang P."/>
            <person name="Zhang L."/>
            <person name="Wang X."/>
            <person name="Qi H."/>
            <person name="Xiong Z."/>
            <person name="Que H."/>
            <person name="Xie Y."/>
            <person name="Holland P.W."/>
            <person name="Paps J."/>
            <person name="Zhu Y."/>
            <person name="Wu F."/>
            <person name="Chen Y."/>
            <person name="Wang J."/>
            <person name="Peng C."/>
            <person name="Meng J."/>
            <person name="Yang L."/>
            <person name="Liu J."/>
            <person name="Wen B."/>
            <person name="Zhang N."/>
            <person name="Huang Z."/>
            <person name="Zhu Q."/>
            <person name="Feng Y."/>
            <person name="Mount A."/>
            <person name="Hedgecock D."/>
            <person name="Xu Z."/>
            <person name="Liu Y."/>
            <person name="Domazet-Loso T."/>
            <person name="Du Y."/>
            <person name="Sun X."/>
            <person name="Zhang S."/>
            <person name="Liu B."/>
            <person name="Cheng P."/>
            <person name="Jiang X."/>
            <person name="Li J."/>
            <person name="Fan D."/>
            <person name="Wang W."/>
            <person name="Fu W."/>
            <person name="Wang T."/>
            <person name="Wang B."/>
            <person name="Zhang J."/>
            <person name="Peng Z."/>
            <person name="Li Y."/>
            <person name="Li N."/>
            <person name="Wang J."/>
            <person name="Chen M."/>
            <person name="He Y."/>
            <person name="Tan F."/>
            <person name="Song X."/>
            <person name="Zheng Q."/>
            <person name="Huang R."/>
            <person name="Yang H."/>
            <person name="Du X."/>
            <person name="Chen L."/>
            <person name="Yang M."/>
            <person name="Gaffney P.M."/>
            <person name="Wang S."/>
            <person name="Luo L."/>
            <person name="She Z."/>
            <person name="Ming Y."/>
            <person name="Huang W."/>
            <person name="Zhang S."/>
            <person name="Huang B."/>
            <person name="Zhang Y."/>
            <person name="Qu T."/>
            <person name="Ni P."/>
            <person name="Miao G."/>
            <person name="Wang J."/>
            <person name="Wang Q."/>
            <person name="Steinberg C.E."/>
            <person name="Wang H."/>
            <person name="Li N."/>
            <person name="Qian L."/>
            <person name="Zhang G."/>
            <person name="Li Y."/>
            <person name="Yang H."/>
            <person name="Liu X."/>
            <person name="Wang J."/>
            <person name="Yin Y."/>
            <person name="Wang J."/>
        </authorList>
    </citation>
    <scope>NUCLEOTIDE SEQUENCE [LARGE SCALE GENOMIC DNA]</scope>
    <source>
        <strain evidence="1">05x7-T-G4-1.051#20</strain>
    </source>
</reference>